<dbReference type="GO" id="GO:0006313">
    <property type="term" value="P:DNA transposition"/>
    <property type="evidence" value="ECO:0007669"/>
    <property type="project" value="InterPro"/>
</dbReference>
<dbReference type="AlphaFoldDB" id="A0A517LZQ6"/>
<dbReference type="PANTHER" id="PTHR34322">
    <property type="entry name" value="TRANSPOSASE, Y1_TNP DOMAIN-CONTAINING"/>
    <property type="match status" value="1"/>
</dbReference>
<evidence type="ECO:0000313" key="1">
    <source>
        <dbReference type="EMBL" id="QDS88106.1"/>
    </source>
</evidence>
<dbReference type="Gene3D" id="3.30.70.1290">
    <property type="entry name" value="Transposase IS200-like"/>
    <property type="match status" value="1"/>
</dbReference>
<evidence type="ECO:0008006" key="3">
    <source>
        <dbReference type="Google" id="ProtNLM"/>
    </source>
</evidence>
<dbReference type="GO" id="GO:0003677">
    <property type="term" value="F:DNA binding"/>
    <property type="evidence" value="ECO:0007669"/>
    <property type="project" value="InterPro"/>
</dbReference>
<evidence type="ECO:0000313" key="2">
    <source>
        <dbReference type="Proteomes" id="UP000319557"/>
    </source>
</evidence>
<dbReference type="SUPFAM" id="SSF143422">
    <property type="entry name" value="Transposase IS200-like"/>
    <property type="match status" value="1"/>
</dbReference>
<dbReference type="RefSeq" id="WP_145345048.1">
    <property type="nucleotide sequence ID" value="NZ_CP036261.1"/>
</dbReference>
<dbReference type="GO" id="GO:0004803">
    <property type="term" value="F:transposase activity"/>
    <property type="evidence" value="ECO:0007669"/>
    <property type="project" value="InterPro"/>
</dbReference>
<dbReference type="Proteomes" id="UP000319557">
    <property type="component" value="Chromosome"/>
</dbReference>
<dbReference type="PANTHER" id="PTHR34322:SF2">
    <property type="entry name" value="TRANSPOSASE IS200-LIKE DOMAIN-CONTAINING PROTEIN"/>
    <property type="match status" value="1"/>
</dbReference>
<organism evidence="1 2">
    <name type="scientific">Rosistilla ulvae</name>
    <dbReference type="NCBI Taxonomy" id="1930277"/>
    <lineage>
        <taxon>Bacteria</taxon>
        <taxon>Pseudomonadati</taxon>
        <taxon>Planctomycetota</taxon>
        <taxon>Planctomycetia</taxon>
        <taxon>Pirellulales</taxon>
        <taxon>Pirellulaceae</taxon>
        <taxon>Rosistilla</taxon>
    </lineage>
</organism>
<dbReference type="InterPro" id="IPR036515">
    <property type="entry name" value="Transposase_17_sf"/>
</dbReference>
<reference evidence="1 2" key="1">
    <citation type="submission" date="2019-02" db="EMBL/GenBank/DDBJ databases">
        <title>Deep-cultivation of Planctomycetes and their phenomic and genomic characterization uncovers novel biology.</title>
        <authorList>
            <person name="Wiegand S."/>
            <person name="Jogler M."/>
            <person name="Boedeker C."/>
            <person name="Pinto D."/>
            <person name="Vollmers J."/>
            <person name="Rivas-Marin E."/>
            <person name="Kohn T."/>
            <person name="Peeters S.H."/>
            <person name="Heuer A."/>
            <person name="Rast P."/>
            <person name="Oberbeckmann S."/>
            <person name="Bunk B."/>
            <person name="Jeske O."/>
            <person name="Meyerdierks A."/>
            <person name="Storesund J.E."/>
            <person name="Kallscheuer N."/>
            <person name="Luecker S."/>
            <person name="Lage O.M."/>
            <person name="Pohl T."/>
            <person name="Merkel B.J."/>
            <person name="Hornburger P."/>
            <person name="Mueller R.-W."/>
            <person name="Bruemmer F."/>
            <person name="Labrenz M."/>
            <person name="Spormann A.M."/>
            <person name="Op den Camp H."/>
            <person name="Overmann J."/>
            <person name="Amann R."/>
            <person name="Jetten M.S.M."/>
            <person name="Mascher T."/>
            <person name="Medema M.H."/>
            <person name="Devos D.P."/>
            <person name="Kaster A.-K."/>
            <person name="Ovreas L."/>
            <person name="Rohde M."/>
            <person name="Galperin M.Y."/>
            <person name="Jogler C."/>
        </authorList>
    </citation>
    <scope>NUCLEOTIDE SEQUENCE [LARGE SCALE GENOMIC DNA]</scope>
    <source>
        <strain evidence="1 2">EC9</strain>
    </source>
</reference>
<name>A0A517LZQ6_9BACT</name>
<sequence length="308" mass="35421">MVDGNHDRKHWIEDRLQKLTENFALSVGGFAILNNHLHVLCRLDPKVADEWFASDVIRRWIAVYPPKTLDFSNEKAVTNWIEQYAKEKNRVMELRNQLKNLGWFIKSLKEPLARLANRADHCRGTFWEGRYKSIAIIDNEALLATCAYIDLNPLAAGIANTPEQSCHTSIKQRVDHVRCKGQLPRLRAAREGTVAASDLAGSMEQDLWLVPIEGRSVKDKCSREGILETFPLGSYMMLVDYTGRMYRNGKANMNATIKEIFSRLETNVEAWQPRIDRMLHSHRLRGNFFAMNNMTQHAIAKEQANRRS</sequence>
<protein>
    <recommendedName>
        <fullName evidence="3">Transposase IS200-like domain-containing protein</fullName>
    </recommendedName>
</protein>
<keyword evidence="2" id="KW-1185">Reference proteome</keyword>
<dbReference type="EMBL" id="CP036261">
    <property type="protein sequence ID" value="QDS88106.1"/>
    <property type="molecule type" value="Genomic_DNA"/>
</dbReference>
<accession>A0A517LZQ6</accession>
<gene>
    <name evidence="1" type="ORF">EC9_22920</name>
</gene>
<proteinExistence type="predicted"/>
<dbReference type="OrthoDB" id="9814067at2"/>
<dbReference type="KEGG" id="ruv:EC9_22920"/>